<feature type="signal peptide" evidence="11">
    <location>
        <begin position="1"/>
        <end position="26"/>
    </location>
</feature>
<evidence type="ECO:0000256" key="2">
    <source>
        <dbReference type="ARBA" id="ARBA00004687"/>
    </source>
</evidence>
<dbReference type="PANTHER" id="PTHR13121:SF0">
    <property type="entry name" value="PHOSPHATIDYLINOSITOL GLYCAN ANCHOR BIOSYNTHESIS CLASS U PROTEIN"/>
    <property type="match status" value="1"/>
</dbReference>
<keyword evidence="8 10" id="KW-0472">Membrane</keyword>
<gene>
    <name evidence="12" type="ORF">HXX76_004231</name>
</gene>
<feature type="transmembrane region" description="Helical" evidence="10">
    <location>
        <begin position="156"/>
        <end position="174"/>
    </location>
</feature>
<keyword evidence="11" id="KW-0732">Signal</keyword>
<feature type="transmembrane region" description="Helical" evidence="10">
    <location>
        <begin position="615"/>
        <end position="638"/>
    </location>
</feature>
<protein>
    <recommendedName>
        <fullName evidence="14">GPI transamidase subunit PIG-U</fullName>
    </recommendedName>
</protein>
<feature type="transmembrane region" description="Helical" evidence="10">
    <location>
        <begin position="181"/>
        <end position="211"/>
    </location>
</feature>
<dbReference type="EMBL" id="JAEHOC010000007">
    <property type="protein sequence ID" value="KAG2440117.1"/>
    <property type="molecule type" value="Genomic_DNA"/>
</dbReference>
<sequence length="701" mass="70477">MLYAALAGVAARLLLAFSGVGRDVLAWRVEVATAANSPLELREGLALYRLGVSPYAGTSCRTPPLALWLYGAAHGPASGLQDAARSELMHALPAIALDLLTAALLSRVAKQLFSPGGKRAGRGGGSASALPGLVAWVYLLNPFTLMSAAAGTTSPLEAAGVAVALYGAVVVAAAGSRGAGLALAAAGLALATHVALHCAVLLLPLACLLAAGPEDVATPLRRLCVRSTLSGAAGGAATNTGGGLSPGLDGEQGDEDADAEEREESWLRALPTDDQLAQRRAGGAAAAVEAEVEGPAGGTQEQAVRTPSTAVAVAVAEGQLGRPSLAKLRLPDTPTTPITPGGREFPPPSAAGRGGGDAAGGGGGGGPAGGGGKRAKAAFDELTRWLRQPLLPWRQIARCGGLALLFWLLLALLSDVYLLPVSSPAPASGGGEALQPPASCALAIAGPLLLQPLPAPATPGASGSAAVAQVVVLRLGPLELPLPLPAAVAAALAAARSRAAAAGAAAAGCWAGRVYGSQVLIDDVAPNVGQWWYLAMEAFDDAKAYMRILAHSLLFALAPPLALRLGTRRPLALFIVQLLALGLLRPYPSVADLGLAAALLPLLARQQGGALRLPLLLPAGLLLLGVLGPAMLAMWLQAESANSNFFYSITLLYGAWQVLLLGQVLGLTLRVDRIARGKDSLEPATAQLAVAGSAATAAQAS</sequence>
<evidence type="ECO:0000313" key="13">
    <source>
        <dbReference type="Proteomes" id="UP000650467"/>
    </source>
</evidence>
<keyword evidence="6" id="KW-0256">Endoplasmic reticulum</keyword>
<dbReference type="AlphaFoldDB" id="A0A835TAJ3"/>
<feature type="region of interest" description="Disordered" evidence="9">
    <location>
        <begin position="326"/>
        <end position="374"/>
    </location>
</feature>
<feature type="compositionally biased region" description="Gly residues" evidence="9">
    <location>
        <begin position="352"/>
        <end position="372"/>
    </location>
</feature>
<name>A0A835TAJ3_CHLIN</name>
<dbReference type="PANTHER" id="PTHR13121">
    <property type="entry name" value="GPI TRANSAMIDASE COMPONENT PIG-U"/>
    <property type="match status" value="1"/>
</dbReference>
<organism evidence="12 13">
    <name type="scientific">Chlamydomonas incerta</name>
    <dbReference type="NCBI Taxonomy" id="51695"/>
    <lineage>
        <taxon>Eukaryota</taxon>
        <taxon>Viridiplantae</taxon>
        <taxon>Chlorophyta</taxon>
        <taxon>core chlorophytes</taxon>
        <taxon>Chlorophyceae</taxon>
        <taxon>CS clade</taxon>
        <taxon>Chlamydomonadales</taxon>
        <taxon>Chlamydomonadaceae</taxon>
        <taxon>Chlamydomonas</taxon>
    </lineage>
</organism>
<feature type="compositionally biased region" description="Low complexity" evidence="9">
    <location>
        <begin position="331"/>
        <end position="340"/>
    </location>
</feature>
<dbReference type="Pfam" id="PF06728">
    <property type="entry name" value="PIG-U"/>
    <property type="match status" value="2"/>
</dbReference>
<evidence type="ECO:0000313" key="12">
    <source>
        <dbReference type="EMBL" id="KAG2440117.1"/>
    </source>
</evidence>
<evidence type="ECO:0000256" key="4">
    <source>
        <dbReference type="ARBA" id="ARBA00022502"/>
    </source>
</evidence>
<dbReference type="GO" id="GO:0016255">
    <property type="term" value="P:attachment of GPI anchor to protein"/>
    <property type="evidence" value="ECO:0007669"/>
    <property type="project" value="InterPro"/>
</dbReference>
<feature type="transmembrane region" description="Helical" evidence="10">
    <location>
        <begin position="129"/>
        <end position="150"/>
    </location>
</feature>
<evidence type="ECO:0000256" key="7">
    <source>
        <dbReference type="ARBA" id="ARBA00022989"/>
    </source>
</evidence>
<evidence type="ECO:0000256" key="8">
    <source>
        <dbReference type="ARBA" id="ARBA00023136"/>
    </source>
</evidence>
<evidence type="ECO:0008006" key="14">
    <source>
        <dbReference type="Google" id="ProtNLM"/>
    </source>
</evidence>
<evidence type="ECO:0000256" key="3">
    <source>
        <dbReference type="ARBA" id="ARBA00010026"/>
    </source>
</evidence>
<evidence type="ECO:0000256" key="5">
    <source>
        <dbReference type="ARBA" id="ARBA00022692"/>
    </source>
</evidence>
<proteinExistence type="inferred from homology"/>
<dbReference type="UniPathway" id="UPA00196"/>
<feature type="compositionally biased region" description="Acidic residues" evidence="9">
    <location>
        <begin position="251"/>
        <end position="263"/>
    </location>
</feature>
<feature type="transmembrane region" description="Helical" evidence="10">
    <location>
        <begin position="400"/>
        <end position="419"/>
    </location>
</feature>
<evidence type="ECO:0000256" key="6">
    <source>
        <dbReference type="ARBA" id="ARBA00022824"/>
    </source>
</evidence>
<dbReference type="InterPro" id="IPR009600">
    <property type="entry name" value="PIG-U"/>
</dbReference>
<evidence type="ECO:0000256" key="10">
    <source>
        <dbReference type="SAM" id="Phobius"/>
    </source>
</evidence>
<evidence type="ECO:0000256" key="11">
    <source>
        <dbReference type="SAM" id="SignalP"/>
    </source>
</evidence>
<evidence type="ECO:0000256" key="9">
    <source>
        <dbReference type="SAM" id="MobiDB-lite"/>
    </source>
</evidence>
<comment type="caution">
    <text evidence="12">The sequence shown here is derived from an EMBL/GenBank/DDBJ whole genome shotgun (WGS) entry which is preliminary data.</text>
</comment>
<reference evidence="12" key="1">
    <citation type="journal article" date="2020" name="bioRxiv">
        <title>Comparative genomics of Chlamydomonas.</title>
        <authorList>
            <person name="Craig R.J."/>
            <person name="Hasan A.R."/>
            <person name="Ness R.W."/>
            <person name="Keightley P.D."/>
        </authorList>
    </citation>
    <scope>NUCLEOTIDE SEQUENCE</scope>
    <source>
        <strain evidence="12">SAG 7.73</strain>
    </source>
</reference>
<dbReference type="Proteomes" id="UP000650467">
    <property type="component" value="Unassembled WGS sequence"/>
</dbReference>
<comment type="similarity">
    <text evidence="3">Belongs to the PIGU family.</text>
</comment>
<feature type="chain" id="PRO_5032276835" description="GPI transamidase subunit PIG-U" evidence="11">
    <location>
        <begin position="27"/>
        <end position="701"/>
    </location>
</feature>
<keyword evidence="4" id="KW-0337">GPI-anchor biosynthesis</keyword>
<dbReference type="GO" id="GO:0042765">
    <property type="term" value="C:GPI-anchor transamidase complex"/>
    <property type="evidence" value="ECO:0007669"/>
    <property type="project" value="InterPro"/>
</dbReference>
<keyword evidence="5 10" id="KW-0812">Transmembrane</keyword>
<feature type="transmembrane region" description="Helical" evidence="10">
    <location>
        <begin position="544"/>
        <end position="562"/>
    </location>
</feature>
<dbReference type="OrthoDB" id="549017at2759"/>
<comment type="subcellular location">
    <subcellularLocation>
        <location evidence="1">Endoplasmic reticulum membrane</location>
        <topology evidence="1">Multi-pass membrane protein</topology>
    </subcellularLocation>
</comment>
<keyword evidence="13" id="KW-1185">Reference proteome</keyword>
<accession>A0A835TAJ3</accession>
<keyword evidence="7 10" id="KW-1133">Transmembrane helix</keyword>
<feature type="region of interest" description="Disordered" evidence="9">
    <location>
        <begin position="233"/>
        <end position="305"/>
    </location>
</feature>
<dbReference type="GO" id="GO:0006506">
    <property type="term" value="P:GPI anchor biosynthetic process"/>
    <property type="evidence" value="ECO:0007669"/>
    <property type="project" value="UniProtKB-UniPathway"/>
</dbReference>
<comment type="pathway">
    <text evidence="2">Glycolipid biosynthesis; glycosylphosphatidylinositol-anchor biosynthesis.</text>
</comment>
<evidence type="ECO:0000256" key="1">
    <source>
        <dbReference type="ARBA" id="ARBA00004477"/>
    </source>
</evidence>
<feature type="transmembrane region" description="Helical" evidence="10">
    <location>
        <begin position="644"/>
        <end position="669"/>
    </location>
</feature>